<evidence type="ECO:0000256" key="1">
    <source>
        <dbReference type="SAM" id="MobiDB-lite"/>
    </source>
</evidence>
<keyword evidence="2" id="KW-0732">Signal</keyword>
<evidence type="ECO:0008006" key="5">
    <source>
        <dbReference type="Google" id="ProtNLM"/>
    </source>
</evidence>
<feature type="signal peptide" evidence="2">
    <location>
        <begin position="1"/>
        <end position="20"/>
    </location>
</feature>
<feature type="region of interest" description="Disordered" evidence="1">
    <location>
        <begin position="547"/>
        <end position="645"/>
    </location>
</feature>
<feature type="region of interest" description="Disordered" evidence="1">
    <location>
        <begin position="473"/>
        <end position="492"/>
    </location>
</feature>
<dbReference type="Proteomes" id="UP000054007">
    <property type="component" value="Unassembled WGS sequence"/>
</dbReference>
<feature type="region of interest" description="Disordered" evidence="1">
    <location>
        <begin position="253"/>
        <end position="325"/>
    </location>
</feature>
<feature type="compositionally biased region" description="Basic and acidic residues" evidence="1">
    <location>
        <begin position="316"/>
        <end position="325"/>
    </location>
</feature>
<keyword evidence="4" id="KW-1185">Reference proteome</keyword>
<dbReference type="AlphaFoldDB" id="A0A0D7BHS4"/>
<feature type="chain" id="PRO_5002317210" description="C3H1-type domain-containing protein" evidence="2">
    <location>
        <begin position="21"/>
        <end position="645"/>
    </location>
</feature>
<dbReference type="EMBL" id="KN880480">
    <property type="protein sequence ID" value="KIY69664.1"/>
    <property type="molecule type" value="Genomic_DNA"/>
</dbReference>
<proteinExistence type="predicted"/>
<name>A0A0D7BHS4_9AGAR</name>
<gene>
    <name evidence="3" type="ORF">CYLTODRAFT_488733</name>
</gene>
<evidence type="ECO:0000313" key="4">
    <source>
        <dbReference type="Proteomes" id="UP000054007"/>
    </source>
</evidence>
<feature type="compositionally biased region" description="Polar residues" evidence="1">
    <location>
        <begin position="361"/>
        <end position="381"/>
    </location>
</feature>
<accession>A0A0D7BHS4</accession>
<feature type="compositionally biased region" description="Low complexity" evidence="1">
    <location>
        <begin position="291"/>
        <end position="312"/>
    </location>
</feature>
<organism evidence="3 4">
    <name type="scientific">Cylindrobasidium torrendii FP15055 ss-10</name>
    <dbReference type="NCBI Taxonomy" id="1314674"/>
    <lineage>
        <taxon>Eukaryota</taxon>
        <taxon>Fungi</taxon>
        <taxon>Dikarya</taxon>
        <taxon>Basidiomycota</taxon>
        <taxon>Agaricomycotina</taxon>
        <taxon>Agaricomycetes</taxon>
        <taxon>Agaricomycetidae</taxon>
        <taxon>Agaricales</taxon>
        <taxon>Marasmiineae</taxon>
        <taxon>Physalacriaceae</taxon>
        <taxon>Cylindrobasidium</taxon>
    </lineage>
</organism>
<feature type="region of interest" description="Disordered" evidence="1">
    <location>
        <begin position="356"/>
        <end position="381"/>
    </location>
</feature>
<feature type="region of interest" description="Disordered" evidence="1">
    <location>
        <begin position="406"/>
        <end position="429"/>
    </location>
</feature>
<evidence type="ECO:0000313" key="3">
    <source>
        <dbReference type="EMBL" id="KIY69664.1"/>
    </source>
</evidence>
<protein>
    <recommendedName>
        <fullName evidence="5">C3H1-type domain-containing protein</fullName>
    </recommendedName>
</protein>
<sequence>MGRTTSLVLYAVLLWHTIAGVVYLTTPCEIPLPTPVYTAAAPATMTRTPTQTMTYKNIISTPTAKLVGLPAATATLTVPLPIDLPKIKPMSIEDASESALLEEIPGNMPTANTAGVTVTDDDDARSIVHTSLDKFHEDFGHTHVTKNITSHALKETIVFGSLFSTWDMGSVRNALVYTAKHFSSPKLADVYGDGQPAHTPNRNVSWLIIYLPVLLSIGFLVVYQPHRHVFLRHEEPQEDCGSVEAPDATAIAPPLLSVEDDKETPSGELPILEPEEPSPPEITTQADITVSSEAATSITPTPSSSTGSLPETATTMDHDAQNAPERVKDVDEVQPFDLNVEQAAEPSVELLFTEVDDDKTSSTQTSEPEQPSTPEIPTQAETTPVYGKFTMSTPSTPLDILSLTGTEATEDSSDLDAQVAPKDNEAPQPCDFKVEEDTMLSVEPLFTNAEVETPIFTESIVSASSLAITSNFSASNSGPSPASSSSLLPSSPRTRIRTCRNWSACGGAHYCKFAHIPARLTSGRTVFFEDEQGNFWDKPMHGECVHSRSLYPPRSPPRQRTIDPSHPSPSPRRQRTTVRTNSNSDAVPAPGAGRADVSSWNDISAPAVGSWGGAGWQKNKNKRGGQEAGAGQIRSAKTSPDFRAV</sequence>
<evidence type="ECO:0000256" key="2">
    <source>
        <dbReference type="SAM" id="SignalP"/>
    </source>
</evidence>
<reference evidence="3 4" key="1">
    <citation type="journal article" date="2015" name="Fungal Genet. Biol.">
        <title>Evolution of novel wood decay mechanisms in Agaricales revealed by the genome sequences of Fistulina hepatica and Cylindrobasidium torrendii.</title>
        <authorList>
            <person name="Floudas D."/>
            <person name="Held B.W."/>
            <person name="Riley R."/>
            <person name="Nagy L.G."/>
            <person name="Koehler G."/>
            <person name="Ransdell A.S."/>
            <person name="Younus H."/>
            <person name="Chow J."/>
            <person name="Chiniquy J."/>
            <person name="Lipzen A."/>
            <person name="Tritt A."/>
            <person name="Sun H."/>
            <person name="Haridas S."/>
            <person name="LaButti K."/>
            <person name="Ohm R.A."/>
            <person name="Kues U."/>
            <person name="Blanchette R.A."/>
            <person name="Grigoriev I.V."/>
            <person name="Minto R.E."/>
            <person name="Hibbett D.S."/>
        </authorList>
    </citation>
    <scope>NUCLEOTIDE SEQUENCE [LARGE SCALE GENOMIC DNA]</scope>
    <source>
        <strain evidence="3 4">FP15055 ss-10</strain>
    </source>
</reference>